<accession>A0A7S3ZA06</accession>
<feature type="compositionally biased region" description="Basic and acidic residues" evidence="1">
    <location>
        <begin position="557"/>
        <end position="567"/>
    </location>
</feature>
<organism evidence="2">
    <name type="scientific">Lotharella globosa</name>
    <dbReference type="NCBI Taxonomy" id="91324"/>
    <lineage>
        <taxon>Eukaryota</taxon>
        <taxon>Sar</taxon>
        <taxon>Rhizaria</taxon>
        <taxon>Cercozoa</taxon>
        <taxon>Chlorarachniophyceae</taxon>
        <taxon>Lotharella</taxon>
    </lineage>
</organism>
<reference evidence="2" key="1">
    <citation type="submission" date="2021-01" db="EMBL/GenBank/DDBJ databases">
        <authorList>
            <person name="Corre E."/>
            <person name="Pelletier E."/>
            <person name="Niang G."/>
            <person name="Scheremetjew M."/>
            <person name="Finn R."/>
            <person name="Kale V."/>
            <person name="Holt S."/>
            <person name="Cochrane G."/>
            <person name="Meng A."/>
            <person name="Brown T."/>
            <person name="Cohen L."/>
        </authorList>
    </citation>
    <scope>NUCLEOTIDE SEQUENCE</scope>
    <source>
        <strain evidence="2">CCCM811</strain>
    </source>
</reference>
<sequence>MPGKSGEPRRSVSSSVRSMGKQELAMVALGILGIFALLQQSGFTSGARSARENDQMGKLVRQVQKLSEVFNEDISRLREELKEKKNVALSGAPQDTPPIPSPSGDKGKEKSANANNNNNDNNNNSNDNNNDDKNNAIKQLPLQHHDHHTARHFLHIESLEHETIRRDEPGHLILTTTNKETTLSEAAEMVDAFLSRHSIYQVESEPSSAGEPLIWMLERVPEPEFSVYKALDKLQFDRASQDCSAVMHSKYWCSGWHADLWYSVRGSINEALRKKKPVNFVFPEVCKDHDAEFVKSWHYAADACPAKDLTCYFLNVSACPRPERFEEAKEQFSLERSIPPEFKLKFEQHKKLAHKPVVRLWDIHNDATGELYNFLLYSYATRMRYWLRQEVKRRVAEFNLKQPCAVMHVRQNDIALHDNWRRFYYPLKAYIEKGKDALDAMGIHTILLMTDSAEVLDETKAHREYQWRWMEKYRFRRDRPIKFENQFPSGSPKEETIALLTLYHLASECRLFIGGVSGFGTLAYRYQCLLHTKNIWDCPPVRVLDQHKAYNGTHANPDPRHNASSEHYKKHVVPAAAH</sequence>
<feature type="region of interest" description="Disordered" evidence="1">
    <location>
        <begin position="550"/>
        <end position="578"/>
    </location>
</feature>
<dbReference type="GO" id="GO:0046921">
    <property type="term" value="F:alpha-(1-&gt;6)-fucosyltransferase activity"/>
    <property type="evidence" value="ECO:0007669"/>
    <property type="project" value="TreeGrafter"/>
</dbReference>
<protein>
    <submittedName>
        <fullName evidence="2">Uncharacterized protein</fullName>
    </submittedName>
</protein>
<name>A0A7S3ZA06_9EUKA</name>
<evidence type="ECO:0000313" key="2">
    <source>
        <dbReference type="EMBL" id="CAE0676681.1"/>
    </source>
</evidence>
<proteinExistence type="predicted"/>
<dbReference type="GO" id="GO:0006487">
    <property type="term" value="P:protein N-linked glycosylation"/>
    <property type="evidence" value="ECO:0007669"/>
    <property type="project" value="TreeGrafter"/>
</dbReference>
<gene>
    <name evidence="2" type="ORF">LGLO00237_LOCUS28459</name>
</gene>
<feature type="compositionally biased region" description="Low complexity" evidence="1">
    <location>
        <begin position="112"/>
        <end position="128"/>
    </location>
</feature>
<dbReference type="AlphaFoldDB" id="A0A7S3ZA06"/>
<evidence type="ECO:0000256" key="1">
    <source>
        <dbReference type="SAM" id="MobiDB-lite"/>
    </source>
</evidence>
<dbReference type="EMBL" id="HBIV01040182">
    <property type="protein sequence ID" value="CAE0676681.1"/>
    <property type="molecule type" value="Transcribed_RNA"/>
</dbReference>
<dbReference type="Gene3D" id="3.40.50.11350">
    <property type="match status" value="1"/>
</dbReference>
<dbReference type="PANTHER" id="PTHR13132:SF29">
    <property type="entry name" value="ALPHA-(1,6)-FUCOSYLTRANSFERASE"/>
    <property type="match status" value="1"/>
</dbReference>
<dbReference type="PANTHER" id="PTHR13132">
    <property type="entry name" value="ALPHA- 1,6 -FUCOSYLTRANSFERASE"/>
    <property type="match status" value="1"/>
</dbReference>
<feature type="region of interest" description="Disordered" evidence="1">
    <location>
        <begin position="86"/>
        <end position="135"/>
    </location>
</feature>